<keyword evidence="5" id="KW-0472">Membrane</keyword>
<dbReference type="InterPro" id="IPR043128">
    <property type="entry name" value="Rev_trsase/Diguanyl_cyclase"/>
</dbReference>
<organism evidence="6 7">
    <name type="scientific">Aneurinibacillus soli</name>
    <dbReference type="NCBI Taxonomy" id="1500254"/>
    <lineage>
        <taxon>Bacteria</taxon>
        <taxon>Bacillati</taxon>
        <taxon>Bacillota</taxon>
        <taxon>Bacilli</taxon>
        <taxon>Bacillales</taxon>
        <taxon>Paenibacillaceae</taxon>
        <taxon>Aneurinibacillus group</taxon>
        <taxon>Aneurinibacillus</taxon>
    </lineage>
</organism>
<keyword evidence="3" id="KW-0812">Transmembrane</keyword>
<dbReference type="Pfam" id="PF00990">
    <property type="entry name" value="GGDEF"/>
    <property type="match status" value="1"/>
</dbReference>
<dbReference type="Gene3D" id="3.30.70.270">
    <property type="match status" value="1"/>
</dbReference>
<dbReference type="NCBIfam" id="TIGR00254">
    <property type="entry name" value="GGDEF"/>
    <property type="match status" value="1"/>
</dbReference>
<dbReference type="AlphaFoldDB" id="A0A0U5BDQ9"/>
<dbReference type="SUPFAM" id="SSF55073">
    <property type="entry name" value="Nucleotide cyclase"/>
    <property type="match status" value="1"/>
</dbReference>
<dbReference type="InterPro" id="IPR000700">
    <property type="entry name" value="PAS-assoc_C"/>
</dbReference>
<dbReference type="InterPro" id="IPR013767">
    <property type="entry name" value="PAS_fold"/>
</dbReference>
<dbReference type="InterPro" id="IPR035965">
    <property type="entry name" value="PAS-like_dom_sf"/>
</dbReference>
<dbReference type="NCBIfam" id="TIGR00229">
    <property type="entry name" value="sensory_box"/>
    <property type="match status" value="1"/>
</dbReference>
<evidence type="ECO:0000256" key="4">
    <source>
        <dbReference type="ARBA" id="ARBA00022989"/>
    </source>
</evidence>
<accession>A0A0U5BDQ9</accession>
<keyword evidence="2" id="KW-1003">Cell membrane</keyword>
<dbReference type="SMART" id="SM00091">
    <property type="entry name" value="PAS"/>
    <property type="match status" value="1"/>
</dbReference>
<dbReference type="GO" id="GO:1902201">
    <property type="term" value="P:negative regulation of bacterial-type flagellum-dependent cell motility"/>
    <property type="evidence" value="ECO:0007669"/>
    <property type="project" value="TreeGrafter"/>
</dbReference>
<protein>
    <submittedName>
        <fullName evidence="6">Phytochrome-like protein cph2</fullName>
    </submittedName>
</protein>
<dbReference type="CDD" id="cd01949">
    <property type="entry name" value="GGDEF"/>
    <property type="match status" value="1"/>
</dbReference>
<keyword evidence="7" id="KW-1185">Reference proteome</keyword>
<dbReference type="InterPro" id="IPR029787">
    <property type="entry name" value="Nucleotide_cyclase"/>
</dbReference>
<dbReference type="GO" id="GO:0071555">
    <property type="term" value="P:cell wall organization"/>
    <property type="evidence" value="ECO:0007669"/>
    <property type="project" value="InterPro"/>
</dbReference>
<dbReference type="InterPro" id="IPR000014">
    <property type="entry name" value="PAS"/>
</dbReference>
<evidence type="ECO:0000256" key="1">
    <source>
        <dbReference type="ARBA" id="ARBA00004651"/>
    </source>
</evidence>
<dbReference type="PROSITE" id="PS50113">
    <property type="entry name" value="PAC"/>
    <property type="match status" value="1"/>
</dbReference>
<dbReference type="RefSeq" id="WP_096466136.1">
    <property type="nucleotide sequence ID" value="NZ_AP017312.1"/>
</dbReference>
<dbReference type="InterPro" id="IPR000160">
    <property type="entry name" value="GGDEF_dom"/>
</dbReference>
<evidence type="ECO:0000256" key="3">
    <source>
        <dbReference type="ARBA" id="ARBA00022692"/>
    </source>
</evidence>
<gene>
    <name evidence="6" type="primary">cph2_5</name>
    <name evidence="6" type="ORF">CB4_02549</name>
</gene>
<dbReference type="GO" id="GO:0043709">
    <property type="term" value="P:cell adhesion involved in single-species biofilm formation"/>
    <property type="evidence" value="ECO:0007669"/>
    <property type="project" value="TreeGrafter"/>
</dbReference>
<dbReference type="Gene3D" id="3.30.450.20">
    <property type="entry name" value="PAS domain"/>
    <property type="match status" value="1"/>
</dbReference>
<dbReference type="GO" id="GO:0005886">
    <property type="term" value="C:plasma membrane"/>
    <property type="evidence" value="ECO:0007669"/>
    <property type="project" value="UniProtKB-SubCell"/>
</dbReference>
<dbReference type="GO" id="GO:0052621">
    <property type="term" value="F:diguanylate cyclase activity"/>
    <property type="evidence" value="ECO:0007669"/>
    <property type="project" value="TreeGrafter"/>
</dbReference>
<dbReference type="SMART" id="SM00267">
    <property type="entry name" value="GGDEF"/>
    <property type="match status" value="1"/>
</dbReference>
<dbReference type="InterPro" id="IPR050469">
    <property type="entry name" value="Diguanylate_Cyclase"/>
</dbReference>
<dbReference type="InterPro" id="IPR011620">
    <property type="entry name" value="Sig_transdc_His_kinase_LytS_TM"/>
</dbReference>
<dbReference type="SUPFAM" id="SSF55785">
    <property type="entry name" value="PYP-like sensor domain (PAS domain)"/>
    <property type="match status" value="1"/>
</dbReference>
<reference evidence="6 7" key="1">
    <citation type="submission" date="2015-12" db="EMBL/GenBank/DDBJ databases">
        <title>Genome sequence of Aneurinibacillus soli.</title>
        <authorList>
            <person name="Lee J.S."/>
            <person name="Lee K.C."/>
            <person name="Kim K.K."/>
            <person name="Lee B.W."/>
        </authorList>
    </citation>
    <scope>NUCLEOTIDE SEQUENCE [LARGE SCALE GENOMIC DNA]</scope>
    <source>
        <strain evidence="6 7">CB4</strain>
    </source>
</reference>
<dbReference type="PROSITE" id="PS50887">
    <property type="entry name" value="GGDEF"/>
    <property type="match status" value="1"/>
</dbReference>
<dbReference type="PANTHER" id="PTHR45138:SF9">
    <property type="entry name" value="DIGUANYLATE CYCLASE DGCM-RELATED"/>
    <property type="match status" value="1"/>
</dbReference>
<dbReference type="Pfam" id="PF07694">
    <property type="entry name" value="5TM-5TMR_LYT"/>
    <property type="match status" value="1"/>
</dbReference>
<evidence type="ECO:0000313" key="7">
    <source>
        <dbReference type="Proteomes" id="UP000217696"/>
    </source>
</evidence>
<proteinExistence type="predicted"/>
<evidence type="ECO:0000313" key="6">
    <source>
        <dbReference type="EMBL" id="BAU28375.1"/>
    </source>
</evidence>
<dbReference type="OrthoDB" id="9759607at2"/>
<dbReference type="PANTHER" id="PTHR45138">
    <property type="entry name" value="REGULATORY COMPONENTS OF SENSORY TRANSDUCTION SYSTEM"/>
    <property type="match status" value="1"/>
</dbReference>
<name>A0A0U5BDQ9_9BACL</name>
<dbReference type="Proteomes" id="UP000217696">
    <property type="component" value="Chromosome"/>
</dbReference>
<comment type="subcellular location">
    <subcellularLocation>
        <location evidence="1">Cell membrane</location>
        <topology evidence="1">Multi-pass membrane protein</topology>
    </subcellularLocation>
</comment>
<dbReference type="EMBL" id="AP017312">
    <property type="protein sequence ID" value="BAU28375.1"/>
    <property type="molecule type" value="Genomic_DNA"/>
</dbReference>
<dbReference type="KEGG" id="asoc:CB4_02549"/>
<dbReference type="Pfam" id="PF00989">
    <property type="entry name" value="PAS"/>
    <property type="match status" value="1"/>
</dbReference>
<sequence length="493" mass="54551">MLRGLIINIAIFTSILFVFSHLFKNSIPSLRSPLNVKLRVGIGQGLFGTSLMFFTIPVTSTTIADLRHLSIVTAAYFGGLPAALLTGSIISISRILLFGGITKASIVGCANSLIMGLLCGIIAQNVQNTRKKWMLMNVVCIFIIFASFAILIPNRQLLYTIFLYYGFSSILGALFAGFLLQYLLRTNRIDKKLKESEERIRRLVELLPDALVVHTNGTIVYANKVAQQLLAGSEACSIIEKKVLDFVHPDSIETFTQRIKGLHTAEYVSMGLLEEKLVTLDQRVFHAEVASSIFYQGNPSVLTVFRDISERKMAEQKLKEANHQLVLLSSRDGLTGIANRRIFDETLEREWRTCQREQVPLSLIMFDIDHFKLYNDTYGHGGGDECLKKVAAAAEKIVQRPDDLVARYGGEEFTIILPNTDETGAFLIAERVRSCIESLQIPHASSPVSSVVTSSVGVATCTPSATESAEALLKRADQALYVAKNNGRNRVVQ</sequence>
<dbReference type="GO" id="GO:0006355">
    <property type="term" value="P:regulation of DNA-templated transcription"/>
    <property type="evidence" value="ECO:0007669"/>
    <property type="project" value="InterPro"/>
</dbReference>
<dbReference type="CDD" id="cd00130">
    <property type="entry name" value="PAS"/>
    <property type="match status" value="1"/>
</dbReference>
<dbReference type="GO" id="GO:0000155">
    <property type="term" value="F:phosphorelay sensor kinase activity"/>
    <property type="evidence" value="ECO:0007669"/>
    <property type="project" value="InterPro"/>
</dbReference>
<dbReference type="FunFam" id="3.30.70.270:FF:000001">
    <property type="entry name" value="Diguanylate cyclase domain protein"/>
    <property type="match status" value="1"/>
</dbReference>
<evidence type="ECO:0000256" key="2">
    <source>
        <dbReference type="ARBA" id="ARBA00022475"/>
    </source>
</evidence>
<dbReference type="PROSITE" id="PS50112">
    <property type="entry name" value="PAS"/>
    <property type="match status" value="1"/>
</dbReference>
<keyword evidence="4" id="KW-1133">Transmembrane helix</keyword>
<evidence type="ECO:0000256" key="5">
    <source>
        <dbReference type="ARBA" id="ARBA00023136"/>
    </source>
</evidence>